<dbReference type="InterPro" id="IPR035940">
    <property type="entry name" value="CAP_sf"/>
</dbReference>
<sequence>MEMLQNLAVIISFTSIFPVCLLAQNSPQDYLKIHNDARAAVGVKPLLWDLGLESYAFMFVRKHIEHCLEGEDIHPTGFSQNIAHTRTSEYLVTGADAVASWVATMTTKQILALLVTLKIVITTLLWFPKNLLI</sequence>
<evidence type="ECO:0000313" key="3">
    <source>
        <dbReference type="EMBL" id="MED6114139.1"/>
    </source>
</evidence>
<dbReference type="SMART" id="SM00198">
    <property type="entry name" value="SCP"/>
    <property type="match status" value="1"/>
</dbReference>
<accession>A0ABU6QSV9</accession>
<organism evidence="3 4">
    <name type="scientific">Stylosanthes scabra</name>
    <dbReference type="NCBI Taxonomy" id="79078"/>
    <lineage>
        <taxon>Eukaryota</taxon>
        <taxon>Viridiplantae</taxon>
        <taxon>Streptophyta</taxon>
        <taxon>Embryophyta</taxon>
        <taxon>Tracheophyta</taxon>
        <taxon>Spermatophyta</taxon>
        <taxon>Magnoliopsida</taxon>
        <taxon>eudicotyledons</taxon>
        <taxon>Gunneridae</taxon>
        <taxon>Pentapetalae</taxon>
        <taxon>rosids</taxon>
        <taxon>fabids</taxon>
        <taxon>Fabales</taxon>
        <taxon>Fabaceae</taxon>
        <taxon>Papilionoideae</taxon>
        <taxon>50 kb inversion clade</taxon>
        <taxon>dalbergioids sensu lato</taxon>
        <taxon>Dalbergieae</taxon>
        <taxon>Pterocarpus clade</taxon>
        <taxon>Stylosanthes</taxon>
    </lineage>
</organism>
<comment type="caution">
    <text evidence="3">The sequence shown here is derived from an EMBL/GenBank/DDBJ whole genome shotgun (WGS) entry which is preliminary data.</text>
</comment>
<reference evidence="3 4" key="1">
    <citation type="journal article" date="2023" name="Plants (Basel)">
        <title>Bridging the Gap: Combining Genomics and Transcriptomics Approaches to Understand Stylosanthes scabra, an Orphan Legume from the Brazilian Caatinga.</title>
        <authorList>
            <person name="Ferreira-Neto J.R.C."/>
            <person name="da Silva M.D."/>
            <person name="Binneck E."/>
            <person name="de Melo N.F."/>
            <person name="da Silva R.H."/>
            <person name="de Melo A.L.T.M."/>
            <person name="Pandolfi V."/>
            <person name="Bustamante F.O."/>
            <person name="Brasileiro-Vidal A.C."/>
            <person name="Benko-Iseppon A.M."/>
        </authorList>
    </citation>
    <scope>NUCLEOTIDE SEQUENCE [LARGE SCALE GENOMIC DNA]</scope>
    <source>
        <tissue evidence="3">Leaves</tissue>
    </source>
</reference>
<feature type="domain" description="SCP" evidence="2">
    <location>
        <begin position="25"/>
        <end position="133"/>
    </location>
</feature>
<dbReference type="Gene3D" id="3.40.33.10">
    <property type="entry name" value="CAP"/>
    <property type="match status" value="1"/>
</dbReference>
<evidence type="ECO:0000259" key="2">
    <source>
        <dbReference type="SMART" id="SM00198"/>
    </source>
</evidence>
<dbReference type="InterPro" id="IPR014044">
    <property type="entry name" value="CAP_dom"/>
</dbReference>
<feature type="transmembrane region" description="Helical" evidence="1">
    <location>
        <begin position="6"/>
        <end position="23"/>
    </location>
</feature>
<dbReference type="Proteomes" id="UP001341840">
    <property type="component" value="Unassembled WGS sequence"/>
</dbReference>
<keyword evidence="1" id="KW-0812">Transmembrane</keyword>
<dbReference type="Pfam" id="PF00188">
    <property type="entry name" value="CAP"/>
    <property type="match status" value="1"/>
</dbReference>
<name>A0ABU6QSV9_9FABA</name>
<keyword evidence="1" id="KW-1133">Transmembrane helix</keyword>
<keyword evidence="1" id="KW-0472">Membrane</keyword>
<keyword evidence="4" id="KW-1185">Reference proteome</keyword>
<proteinExistence type="predicted"/>
<feature type="transmembrane region" description="Helical" evidence="1">
    <location>
        <begin position="110"/>
        <end position="127"/>
    </location>
</feature>
<gene>
    <name evidence="3" type="ORF">PIB30_077401</name>
</gene>
<protein>
    <recommendedName>
        <fullName evidence="2">SCP domain-containing protein</fullName>
    </recommendedName>
</protein>
<evidence type="ECO:0000256" key="1">
    <source>
        <dbReference type="SAM" id="Phobius"/>
    </source>
</evidence>
<dbReference type="SUPFAM" id="SSF55797">
    <property type="entry name" value="PR-1-like"/>
    <property type="match status" value="1"/>
</dbReference>
<evidence type="ECO:0000313" key="4">
    <source>
        <dbReference type="Proteomes" id="UP001341840"/>
    </source>
</evidence>
<dbReference type="EMBL" id="JASCZI010001040">
    <property type="protein sequence ID" value="MED6114139.1"/>
    <property type="molecule type" value="Genomic_DNA"/>
</dbReference>